<sequence length="412" mass="46399">MQGAREECRNWTGRVDDRAVGARPYQRVTLAVRPGQSRLGERILLMKTDGWEPRIQAADATAYDRFTIAIGELDLGKQFMAILSYDGRFPQPWKRVDVDREIIAIHHIEGPEPVPVALTNEGDVYTLTEAGTDWSKIPGAGLLSEDATGLGLLNDLALHGDIQFVAGNARQLYRRIGLGAWETLSTDATAPDGYRPEDFMRLLALADGSLLIVSDQQPRAPNYDFLDDPRYSADMSVEEIGALMDRQNAEAAGGPPIKRLCHYTDANFRQIELPQEAHILDMFLDPAGQVWLFGYDGLLMRGTPEDGFQRLGFHGDMQTLLSATMFRNEMIFASDYTLHRFDGHRLTSLKPKLNDPFLNRNTPTPLRIQTVGDVMFYFDYKHGVCRWDGKTWDWIDIPPALLERDFKGLPTP</sequence>
<name>A0ABT5TEY3_9RHOB</name>
<accession>A0ABT5TEY3</accession>
<comment type="caution">
    <text evidence="1">The sequence shown here is derived from an EMBL/GenBank/DDBJ whole genome shotgun (WGS) entry which is preliminary data.</text>
</comment>
<proteinExistence type="predicted"/>
<dbReference type="EMBL" id="JAQZSM010000047">
    <property type="protein sequence ID" value="MDD7973679.1"/>
    <property type="molecule type" value="Genomic_DNA"/>
</dbReference>
<evidence type="ECO:0000313" key="1">
    <source>
        <dbReference type="EMBL" id="MDD7973679.1"/>
    </source>
</evidence>
<organism evidence="1 2">
    <name type="scientific">Roseinatronobacter alkalisoli</name>
    <dbReference type="NCBI Taxonomy" id="3028235"/>
    <lineage>
        <taxon>Bacteria</taxon>
        <taxon>Pseudomonadati</taxon>
        <taxon>Pseudomonadota</taxon>
        <taxon>Alphaproteobacteria</taxon>
        <taxon>Rhodobacterales</taxon>
        <taxon>Paracoccaceae</taxon>
        <taxon>Roseinatronobacter</taxon>
    </lineage>
</organism>
<reference evidence="1" key="1">
    <citation type="submission" date="2023-02" db="EMBL/GenBank/DDBJ databases">
        <title>Description of Roseinatronobacter alkalisoli sp. nov., an alkaliphilic bacerium isolated from soda soil.</title>
        <authorList>
            <person name="Wei W."/>
        </authorList>
    </citation>
    <scope>NUCLEOTIDE SEQUENCE</scope>
    <source>
        <strain evidence="1">HJB301</strain>
    </source>
</reference>
<protein>
    <submittedName>
        <fullName evidence="1">Uncharacterized protein</fullName>
    </submittedName>
</protein>
<evidence type="ECO:0000313" key="2">
    <source>
        <dbReference type="Proteomes" id="UP001431784"/>
    </source>
</evidence>
<gene>
    <name evidence="1" type="ORF">PUT78_21700</name>
</gene>
<dbReference type="Proteomes" id="UP001431784">
    <property type="component" value="Unassembled WGS sequence"/>
</dbReference>
<keyword evidence="2" id="KW-1185">Reference proteome</keyword>